<reference evidence="1 2" key="2">
    <citation type="journal article" date="2017" name="Nature">
        <title>The Apostasia genome and the evolution of orchids.</title>
        <authorList>
            <person name="Zhang G.Q."/>
            <person name="Liu K.W."/>
            <person name="Li Z."/>
            <person name="Lohaus R."/>
            <person name="Hsiao Y.Y."/>
            <person name="Niu S.C."/>
            <person name="Wang J.Y."/>
            <person name="Lin Y.C."/>
            <person name="Xu Q."/>
            <person name="Chen L.J."/>
            <person name="Yoshida K."/>
            <person name="Fujiwara S."/>
            <person name="Wang Z.W."/>
            <person name="Zhang Y.Q."/>
            <person name="Mitsuda N."/>
            <person name="Wang M."/>
            <person name="Liu G.H."/>
            <person name="Pecoraro L."/>
            <person name="Huang H.X."/>
            <person name="Xiao X.J."/>
            <person name="Lin M."/>
            <person name="Wu X.Y."/>
            <person name="Wu W.L."/>
            <person name="Chen Y.Y."/>
            <person name="Chang S.B."/>
            <person name="Sakamoto S."/>
            <person name="Ohme-Takagi M."/>
            <person name="Yagi M."/>
            <person name="Zeng S.J."/>
            <person name="Shen C.Y."/>
            <person name="Yeh C.M."/>
            <person name="Luo Y.B."/>
            <person name="Tsai W.C."/>
            <person name="Van de Peer Y."/>
            <person name="Liu Z.J."/>
        </authorList>
    </citation>
    <scope>NUCLEOTIDE SEQUENCE [LARGE SCALE GENOMIC DNA]</scope>
    <source>
        <tissue evidence="1">The whole plant</tissue>
    </source>
</reference>
<gene>
    <name evidence="1" type="ORF">MA16_Dca000319</name>
</gene>
<reference evidence="1 2" key="1">
    <citation type="journal article" date="2016" name="Sci. Rep.">
        <title>The Dendrobium catenatum Lindl. genome sequence provides insights into polysaccharide synthase, floral development and adaptive evolution.</title>
        <authorList>
            <person name="Zhang G.Q."/>
            <person name="Xu Q."/>
            <person name="Bian C."/>
            <person name="Tsai W.C."/>
            <person name="Yeh C.M."/>
            <person name="Liu K.W."/>
            <person name="Yoshida K."/>
            <person name="Zhang L.S."/>
            <person name="Chang S.B."/>
            <person name="Chen F."/>
            <person name="Shi Y."/>
            <person name="Su Y.Y."/>
            <person name="Zhang Y.Q."/>
            <person name="Chen L.J."/>
            <person name="Yin Y."/>
            <person name="Lin M."/>
            <person name="Huang H."/>
            <person name="Deng H."/>
            <person name="Wang Z.W."/>
            <person name="Zhu S.L."/>
            <person name="Zhao X."/>
            <person name="Deng C."/>
            <person name="Niu S.C."/>
            <person name="Huang J."/>
            <person name="Wang M."/>
            <person name="Liu G.H."/>
            <person name="Yang H.J."/>
            <person name="Xiao X.J."/>
            <person name="Hsiao Y.Y."/>
            <person name="Wu W.L."/>
            <person name="Chen Y.Y."/>
            <person name="Mitsuda N."/>
            <person name="Ohme-Takagi M."/>
            <person name="Luo Y.B."/>
            <person name="Van de Peer Y."/>
            <person name="Liu Z.J."/>
        </authorList>
    </citation>
    <scope>NUCLEOTIDE SEQUENCE [LARGE SCALE GENOMIC DNA]</scope>
    <source>
        <tissue evidence="1">The whole plant</tissue>
    </source>
</reference>
<evidence type="ECO:0000313" key="1">
    <source>
        <dbReference type="EMBL" id="PKU78975.1"/>
    </source>
</evidence>
<organism evidence="1 2">
    <name type="scientific">Dendrobium catenatum</name>
    <dbReference type="NCBI Taxonomy" id="906689"/>
    <lineage>
        <taxon>Eukaryota</taxon>
        <taxon>Viridiplantae</taxon>
        <taxon>Streptophyta</taxon>
        <taxon>Embryophyta</taxon>
        <taxon>Tracheophyta</taxon>
        <taxon>Spermatophyta</taxon>
        <taxon>Magnoliopsida</taxon>
        <taxon>Liliopsida</taxon>
        <taxon>Asparagales</taxon>
        <taxon>Orchidaceae</taxon>
        <taxon>Epidendroideae</taxon>
        <taxon>Malaxideae</taxon>
        <taxon>Dendrobiinae</taxon>
        <taxon>Dendrobium</taxon>
    </lineage>
</organism>
<accession>A0A2I0WTJ0</accession>
<keyword evidence="2" id="KW-1185">Reference proteome</keyword>
<sequence length="68" mass="7948">MIKFCRLPTPNYLLLASLDAARAQLNMERYFKRKAQCDFDWTTKEQIHILLSGLRHLSSVFYGTKGLK</sequence>
<evidence type="ECO:0000313" key="2">
    <source>
        <dbReference type="Proteomes" id="UP000233837"/>
    </source>
</evidence>
<dbReference type="AlphaFoldDB" id="A0A2I0WTJ0"/>
<dbReference type="EMBL" id="KZ502442">
    <property type="protein sequence ID" value="PKU78975.1"/>
    <property type="molecule type" value="Genomic_DNA"/>
</dbReference>
<name>A0A2I0WTJ0_9ASPA</name>
<dbReference type="Proteomes" id="UP000233837">
    <property type="component" value="Unassembled WGS sequence"/>
</dbReference>
<protein>
    <submittedName>
        <fullName evidence="1">Uncharacterized protein</fullName>
    </submittedName>
</protein>
<proteinExistence type="predicted"/>